<keyword evidence="2 4" id="KW-0547">Nucleotide-binding</keyword>
<name>A0A366EUI7_9BACI</name>
<dbReference type="GO" id="GO:0005524">
    <property type="term" value="F:ATP binding"/>
    <property type="evidence" value="ECO:0007669"/>
    <property type="project" value="UniProtKB-UniRule"/>
</dbReference>
<evidence type="ECO:0000259" key="5">
    <source>
        <dbReference type="PROSITE" id="PS50975"/>
    </source>
</evidence>
<evidence type="ECO:0000313" key="7">
    <source>
        <dbReference type="Proteomes" id="UP000252118"/>
    </source>
</evidence>
<dbReference type="InterPro" id="IPR052032">
    <property type="entry name" value="ATP-dep_AA_Ligase"/>
</dbReference>
<evidence type="ECO:0000256" key="4">
    <source>
        <dbReference type="PROSITE-ProRule" id="PRU00409"/>
    </source>
</evidence>
<dbReference type="Proteomes" id="UP000252118">
    <property type="component" value="Unassembled WGS sequence"/>
</dbReference>
<dbReference type="GO" id="GO:0016874">
    <property type="term" value="F:ligase activity"/>
    <property type="evidence" value="ECO:0007669"/>
    <property type="project" value="UniProtKB-KW"/>
</dbReference>
<organism evidence="6 7">
    <name type="scientific">Rossellomorea aquimaris</name>
    <dbReference type="NCBI Taxonomy" id="189382"/>
    <lineage>
        <taxon>Bacteria</taxon>
        <taxon>Bacillati</taxon>
        <taxon>Bacillota</taxon>
        <taxon>Bacilli</taxon>
        <taxon>Bacillales</taxon>
        <taxon>Bacillaceae</taxon>
        <taxon>Rossellomorea</taxon>
    </lineage>
</organism>
<comment type="caution">
    <text evidence="6">The sequence shown here is derived from an EMBL/GenBank/DDBJ whole genome shotgun (WGS) entry which is preliminary data.</text>
</comment>
<feature type="domain" description="ATP-grasp" evidence="5">
    <location>
        <begin position="130"/>
        <end position="323"/>
    </location>
</feature>
<sequence length="423" mass="48213">MGLDQLELQQAEQNVDRKGKTKPYLTALIGWSLPAIEACTKLNRPFVVVGPPDFEGYAEKHDIAFIGWDFDRLNEGSDHLYKQLKAMGAEVAVPLYEECVEWSGALNSRFRNEPRVFNRSLLLRDKGMMKRKAQIAGIKVGVFEEARDKEDVRRFLKRVNEALLKVEGDKNDPIHVKPLDKAGSVGHRAIENPEDIDALTESEFPLLMESHLDGQEFSCEAFIHNGKIQFLNITEYVRLGYSNFVPASPTLEEKRPVIREAIQQLIDAFEIEYGVIHPEYFITSDGTLHFGEVAARVPGGHIFDLIERAYGFNAYQAQILCSDPNTTEEELREFFPSTGEKAKAHAGCLMVHPHVNYVEKLEVPDELENHAYFEKHDMFSPAQGKVAQRIGFGNHYGTIFFYGEDSEIMRGLLKEYEQFNFYI</sequence>
<dbReference type="PANTHER" id="PTHR43585">
    <property type="entry name" value="FUMIPYRROLE BIOSYNTHESIS PROTEIN C"/>
    <property type="match status" value="1"/>
</dbReference>
<reference evidence="6 7" key="1">
    <citation type="submission" date="2018-06" db="EMBL/GenBank/DDBJ databases">
        <title>Freshwater and sediment microbial communities from various areas in North America, analyzing microbe dynamics in response to fracking.</title>
        <authorList>
            <person name="Lamendella R."/>
        </authorList>
    </citation>
    <scope>NUCLEOTIDE SEQUENCE [LARGE SCALE GENOMIC DNA]</scope>
    <source>
        <strain evidence="6 7">97B</strain>
    </source>
</reference>
<accession>A0A366EUI7</accession>
<dbReference type="AlphaFoldDB" id="A0A366EUI7"/>
<dbReference type="InterPro" id="IPR011761">
    <property type="entry name" value="ATP-grasp"/>
</dbReference>
<evidence type="ECO:0000256" key="1">
    <source>
        <dbReference type="ARBA" id="ARBA00022598"/>
    </source>
</evidence>
<dbReference type="Pfam" id="PF13535">
    <property type="entry name" value="ATP-grasp_4"/>
    <property type="match status" value="1"/>
</dbReference>
<evidence type="ECO:0000256" key="3">
    <source>
        <dbReference type="ARBA" id="ARBA00022840"/>
    </source>
</evidence>
<dbReference type="RefSeq" id="WP_113968614.1">
    <property type="nucleotide sequence ID" value="NZ_QNRJ01000003.1"/>
</dbReference>
<evidence type="ECO:0000256" key="2">
    <source>
        <dbReference type="ARBA" id="ARBA00022741"/>
    </source>
</evidence>
<dbReference type="Gene3D" id="3.30.470.20">
    <property type="entry name" value="ATP-grasp fold, B domain"/>
    <property type="match status" value="1"/>
</dbReference>
<proteinExistence type="predicted"/>
<dbReference type="GO" id="GO:0046872">
    <property type="term" value="F:metal ion binding"/>
    <property type="evidence" value="ECO:0007669"/>
    <property type="project" value="InterPro"/>
</dbReference>
<keyword evidence="3 4" id="KW-0067">ATP-binding</keyword>
<dbReference type="PANTHER" id="PTHR43585:SF2">
    <property type="entry name" value="ATP-GRASP ENZYME FSQD"/>
    <property type="match status" value="1"/>
</dbReference>
<dbReference type="PROSITE" id="PS50975">
    <property type="entry name" value="ATP_GRASP"/>
    <property type="match status" value="1"/>
</dbReference>
<evidence type="ECO:0000313" key="6">
    <source>
        <dbReference type="EMBL" id="RBP06042.1"/>
    </source>
</evidence>
<dbReference type="SUPFAM" id="SSF56059">
    <property type="entry name" value="Glutathione synthetase ATP-binding domain-like"/>
    <property type="match status" value="1"/>
</dbReference>
<dbReference type="EMBL" id="QNRJ01000003">
    <property type="protein sequence ID" value="RBP06042.1"/>
    <property type="molecule type" value="Genomic_DNA"/>
</dbReference>
<protein>
    <submittedName>
        <fullName evidence="6">ATP-grasp domain-containing protein</fullName>
    </submittedName>
</protein>
<keyword evidence="1" id="KW-0436">Ligase</keyword>
<dbReference type="OrthoDB" id="2210549at2"/>
<gene>
    <name evidence="6" type="ORF">DET59_103171</name>
</gene>